<proteinExistence type="predicted"/>
<keyword evidence="1" id="KW-0472">Membrane</keyword>
<dbReference type="Proteomes" id="UP000627292">
    <property type="component" value="Unassembled WGS sequence"/>
</dbReference>
<comment type="caution">
    <text evidence="3">The sequence shown here is derived from an EMBL/GenBank/DDBJ whole genome shotgun (WGS) entry which is preliminary data.</text>
</comment>
<protein>
    <submittedName>
        <fullName evidence="3">Uncharacterized protein</fullName>
    </submittedName>
</protein>
<feature type="chain" id="PRO_5037954723" evidence="2">
    <location>
        <begin position="25"/>
        <end position="147"/>
    </location>
</feature>
<sequence length="147" mass="16203">MKTSLLTKRVSVLLLMLAACPSFGQDAACTTLLAGNNSLHQNLHEANFWFGLMELPFLAICVVFAFMTANVLKGGKFGKGMKLMAWGFLVMSVGHLHMQIDHFYNFNLFKYLFGSTGGALGWFVALVVTWLLSAVGYYSMYKAGKGQ</sequence>
<evidence type="ECO:0000256" key="2">
    <source>
        <dbReference type="SAM" id="SignalP"/>
    </source>
</evidence>
<dbReference type="EMBL" id="BMIB01000007">
    <property type="protein sequence ID" value="GGH82257.1"/>
    <property type="molecule type" value="Genomic_DNA"/>
</dbReference>
<evidence type="ECO:0000256" key="1">
    <source>
        <dbReference type="SAM" id="Phobius"/>
    </source>
</evidence>
<feature type="transmembrane region" description="Helical" evidence="1">
    <location>
        <begin position="120"/>
        <end position="141"/>
    </location>
</feature>
<feature type="transmembrane region" description="Helical" evidence="1">
    <location>
        <begin position="48"/>
        <end position="71"/>
    </location>
</feature>
<reference evidence="3" key="1">
    <citation type="journal article" date="2014" name="Int. J. Syst. Evol. Microbiol.">
        <title>Complete genome sequence of Corynebacterium casei LMG S-19264T (=DSM 44701T), isolated from a smear-ripened cheese.</title>
        <authorList>
            <consortium name="US DOE Joint Genome Institute (JGI-PGF)"/>
            <person name="Walter F."/>
            <person name="Albersmeier A."/>
            <person name="Kalinowski J."/>
            <person name="Ruckert C."/>
        </authorList>
    </citation>
    <scope>NUCLEOTIDE SEQUENCE</scope>
    <source>
        <strain evidence="3">CGMCC 1.15290</strain>
    </source>
</reference>
<keyword evidence="1" id="KW-1133">Transmembrane helix</keyword>
<keyword evidence="2" id="KW-0732">Signal</keyword>
<reference evidence="3" key="2">
    <citation type="submission" date="2020-09" db="EMBL/GenBank/DDBJ databases">
        <authorList>
            <person name="Sun Q."/>
            <person name="Zhou Y."/>
        </authorList>
    </citation>
    <scope>NUCLEOTIDE SEQUENCE</scope>
    <source>
        <strain evidence="3">CGMCC 1.15290</strain>
    </source>
</reference>
<evidence type="ECO:0000313" key="4">
    <source>
        <dbReference type="Proteomes" id="UP000627292"/>
    </source>
</evidence>
<dbReference type="AlphaFoldDB" id="A0A917MZ10"/>
<accession>A0A917MZ10</accession>
<organism evidence="3 4">
    <name type="scientific">Filimonas zeae</name>
    <dbReference type="NCBI Taxonomy" id="1737353"/>
    <lineage>
        <taxon>Bacteria</taxon>
        <taxon>Pseudomonadati</taxon>
        <taxon>Bacteroidota</taxon>
        <taxon>Chitinophagia</taxon>
        <taxon>Chitinophagales</taxon>
        <taxon>Chitinophagaceae</taxon>
        <taxon>Filimonas</taxon>
    </lineage>
</organism>
<name>A0A917MZ10_9BACT</name>
<dbReference type="RefSeq" id="WP_188958914.1">
    <property type="nucleotide sequence ID" value="NZ_BMIB01000007.1"/>
</dbReference>
<keyword evidence="4" id="KW-1185">Reference proteome</keyword>
<evidence type="ECO:0000313" key="3">
    <source>
        <dbReference type="EMBL" id="GGH82257.1"/>
    </source>
</evidence>
<feature type="signal peptide" evidence="2">
    <location>
        <begin position="1"/>
        <end position="24"/>
    </location>
</feature>
<dbReference type="PROSITE" id="PS51257">
    <property type="entry name" value="PROKAR_LIPOPROTEIN"/>
    <property type="match status" value="1"/>
</dbReference>
<keyword evidence="1" id="KW-0812">Transmembrane</keyword>
<feature type="transmembrane region" description="Helical" evidence="1">
    <location>
        <begin position="83"/>
        <end position="100"/>
    </location>
</feature>
<gene>
    <name evidence="3" type="ORF">GCM10011379_55870</name>
</gene>